<dbReference type="Pfam" id="PF13906">
    <property type="entry name" value="AA_permease_C"/>
    <property type="match status" value="1"/>
</dbReference>
<evidence type="ECO:0000256" key="2">
    <source>
        <dbReference type="SAM" id="Phobius"/>
    </source>
</evidence>
<feature type="domain" description="Cationic amino acid transporter C-terminal" evidence="3">
    <location>
        <begin position="25"/>
        <end position="75"/>
    </location>
</feature>
<dbReference type="AlphaFoldDB" id="A0AAP0N8G4"/>
<keyword evidence="2" id="KW-0812">Transmembrane</keyword>
<dbReference type="PANTHER" id="PTHR43243">
    <property type="entry name" value="INNER MEMBRANE TRANSPORTER YGJI-RELATED"/>
    <property type="match status" value="1"/>
</dbReference>
<sequence length="100" mass="11013">MVVIWFGATLGLKIMVKEARKPKVWGVPLIPWLPSACIAINVFIMGSIDGPSFVRFTVWTLFLLVYYLLVGLHASYDAAKGTEREAETSQGTNIEAGIRA</sequence>
<dbReference type="Proteomes" id="UP001415857">
    <property type="component" value="Unassembled WGS sequence"/>
</dbReference>
<keyword evidence="2" id="KW-0472">Membrane</keyword>
<organism evidence="4 5">
    <name type="scientific">Liquidambar formosana</name>
    <name type="common">Formosan gum</name>
    <dbReference type="NCBI Taxonomy" id="63359"/>
    <lineage>
        <taxon>Eukaryota</taxon>
        <taxon>Viridiplantae</taxon>
        <taxon>Streptophyta</taxon>
        <taxon>Embryophyta</taxon>
        <taxon>Tracheophyta</taxon>
        <taxon>Spermatophyta</taxon>
        <taxon>Magnoliopsida</taxon>
        <taxon>eudicotyledons</taxon>
        <taxon>Gunneridae</taxon>
        <taxon>Pentapetalae</taxon>
        <taxon>Saxifragales</taxon>
        <taxon>Altingiaceae</taxon>
        <taxon>Liquidambar</taxon>
    </lineage>
</organism>
<dbReference type="GO" id="GO:0005886">
    <property type="term" value="C:plasma membrane"/>
    <property type="evidence" value="ECO:0007669"/>
    <property type="project" value="TreeGrafter"/>
</dbReference>
<feature type="transmembrane region" description="Helical" evidence="2">
    <location>
        <begin position="56"/>
        <end position="76"/>
    </location>
</feature>
<name>A0AAP0N8G4_LIQFO</name>
<feature type="transmembrane region" description="Helical" evidence="2">
    <location>
        <begin position="24"/>
        <end position="44"/>
    </location>
</feature>
<dbReference type="GO" id="GO:0015189">
    <property type="term" value="F:L-lysine transmembrane transporter activity"/>
    <property type="evidence" value="ECO:0007669"/>
    <property type="project" value="TreeGrafter"/>
</dbReference>
<dbReference type="InterPro" id="IPR029485">
    <property type="entry name" value="CAT_C"/>
</dbReference>
<proteinExistence type="inferred from homology"/>
<protein>
    <recommendedName>
        <fullName evidence="3">Cationic amino acid transporter C-terminal domain-containing protein</fullName>
    </recommendedName>
</protein>
<keyword evidence="5" id="KW-1185">Reference proteome</keyword>
<evidence type="ECO:0000313" key="5">
    <source>
        <dbReference type="Proteomes" id="UP001415857"/>
    </source>
</evidence>
<accession>A0AAP0N8G4</accession>
<reference evidence="4 5" key="1">
    <citation type="journal article" date="2024" name="Plant J.">
        <title>Genome sequences and population genomics reveal climatic adaptation and genomic divergence between two closely related sweetgum species.</title>
        <authorList>
            <person name="Xu W.Q."/>
            <person name="Ren C.Q."/>
            <person name="Zhang X.Y."/>
            <person name="Comes H.P."/>
            <person name="Liu X.H."/>
            <person name="Li Y.G."/>
            <person name="Kettle C.J."/>
            <person name="Jalonen R."/>
            <person name="Gaisberger H."/>
            <person name="Ma Y.Z."/>
            <person name="Qiu Y.X."/>
        </authorList>
    </citation>
    <scope>NUCLEOTIDE SEQUENCE [LARGE SCALE GENOMIC DNA]</scope>
    <source>
        <tissue evidence="4">Leaves</tissue>
    </source>
</reference>
<comment type="caution">
    <text evidence="4">The sequence shown here is derived from an EMBL/GenBank/DDBJ whole genome shotgun (WGS) entry which is preliminary data.</text>
</comment>
<comment type="similarity">
    <text evidence="1">Belongs to the amino acid-polyamine-organocation (APC) superfamily. Cationic amino acid transporter (CAT) (TC 2.A.3.3) family.</text>
</comment>
<gene>
    <name evidence="4" type="ORF">L1049_009990</name>
</gene>
<evidence type="ECO:0000256" key="1">
    <source>
        <dbReference type="ARBA" id="ARBA00008572"/>
    </source>
</evidence>
<keyword evidence="2" id="KW-1133">Transmembrane helix</keyword>
<evidence type="ECO:0000313" key="4">
    <source>
        <dbReference type="EMBL" id="KAK9267562.1"/>
    </source>
</evidence>
<dbReference type="PANTHER" id="PTHR43243:SF30">
    <property type="entry name" value="CATIONIC AMINO ACID TRANSPORTER 1-LIKE"/>
    <property type="match status" value="1"/>
</dbReference>
<evidence type="ECO:0000259" key="3">
    <source>
        <dbReference type="Pfam" id="PF13906"/>
    </source>
</evidence>
<dbReference type="EMBL" id="JBBPBK010000016">
    <property type="protein sequence ID" value="KAK9267562.1"/>
    <property type="molecule type" value="Genomic_DNA"/>
</dbReference>
<dbReference type="GO" id="GO:0005313">
    <property type="term" value="F:L-glutamate transmembrane transporter activity"/>
    <property type="evidence" value="ECO:0007669"/>
    <property type="project" value="TreeGrafter"/>
</dbReference>